<sequence>MHYLFFLAALLMSAELNAQSPLDQPFLQSGAVDEQFNIINLKLYNELVKAINHNFNNITTNQSDRDFIVSRIRLISNGLWIESDLKDIKSIEDLTKKFDQQKYQRLIKQNMCKKGDLLASEVFKKTTGGNFIYQINNAEGDFLKSFTVNYRECL</sequence>
<reference evidence="2" key="1">
    <citation type="submission" date="2022-11" db="EMBL/GenBank/DDBJ databases">
        <title>Biodiversity and phylogenetic relationships of bacteria.</title>
        <authorList>
            <person name="Machado R.A.R."/>
            <person name="Bhat A."/>
            <person name="Loulou A."/>
            <person name="Kallel S."/>
        </authorList>
    </citation>
    <scope>NUCLEOTIDE SEQUENCE</scope>
    <source>
        <strain evidence="2">A-IN1</strain>
    </source>
</reference>
<feature type="chain" id="PRO_5040749639" evidence="1">
    <location>
        <begin position="19"/>
        <end position="154"/>
    </location>
</feature>
<organism evidence="2 3">
    <name type="scientific">Acinetobacter nematophilus</name>
    <dbReference type="NCBI Taxonomy" id="2994642"/>
    <lineage>
        <taxon>Bacteria</taxon>
        <taxon>Pseudomonadati</taxon>
        <taxon>Pseudomonadota</taxon>
        <taxon>Gammaproteobacteria</taxon>
        <taxon>Moraxellales</taxon>
        <taxon>Moraxellaceae</taxon>
        <taxon>Acinetobacter</taxon>
    </lineage>
</organism>
<dbReference type="Proteomes" id="UP001146019">
    <property type="component" value="Unassembled WGS sequence"/>
</dbReference>
<dbReference type="AlphaFoldDB" id="A0A9X3DU83"/>
<evidence type="ECO:0000256" key="1">
    <source>
        <dbReference type="SAM" id="SignalP"/>
    </source>
</evidence>
<dbReference type="RefSeq" id="WP_266129672.1">
    <property type="nucleotide sequence ID" value="NZ_JAPKMY010000002.1"/>
</dbReference>
<keyword evidence="1" id="KW-0732">Signal</keyword>
<protein>
    <submittedName>
        <fullName evidence="2">Uncharacterized protein</fullName>
    </submittedName>
</protein>
<comment type="caution">
    <text evidence="2">The sequence shown here is derived from an EMBL/GenBank/DDBJ whole genome shotgun (WGS) entry which is preliminary data.</text>
</comment>
<dbReference type="EMBL" id="JAPKMY010000002">
    <property type="protein sequence ID" value="MCX5467291.1"/>
    <property type="molecule type" value="Genomic_DNA"/>
</dbReference>
<evidence type="ECO:0000313" key="2">
    <source>
        <dbReference type="EMBL" id="MCX5467291.1"/>
    </source>
</evidence>
<keyword evidence="3" id="KW-1185">Reference proteome</keyword>
<proteinExistence type="predicted"/>
<evidence type="ECO:0000313" key="3">
    <source>
        <dbReference type="Proteomes" id="UP001146019"/>
    </source>
</evidence>
<feature type="signal peptide" evidence="1">
    <location>
        <begin position="1"/>
        <end position="18"/>
    </location>
</feature>
<gene>
    <name evidence="2" type="ORF">OSH00_05985</name>
</gene>
<accession>A0A9X3DU83</accession>
<name>A0A9X3DU83_9GAMM</name>